<comment type="caution">
    <text evidence="2">The sequence shown here is derived from an EMBL/GenBank/DDBJ whole genome shotgun (WGS) entry which is preliminary data.</text>
</comment>
<evidence type="ECO:0000313" key="2">
    <source>
        <dbReference type="EMBL" id="KAF6212924.1"/>
    </source>
</evidence>
<sequence length="1289" mass="143208">GSGQPWEDALKEELISSLLSTCPDLLKSFYNMITPYLQVGNTSTSKWMGISQFLIKTVTNVKIVPDSFSTVGKAFTICTHILLPALFLDSIAASLEFKDKLLHGLLLYVATLRKVKEVIDVLRTRHSNVYKIFISKFSDYLVKSSVTADKLLGALQTVHDAKSSGGIAALCEVIFYLGELFPLTLDPVKYKSAYTKELEKVIDGSKSLDNVSRIKLVKLQLLLDPQIVKKDGVFDFTDICSLIASEDSDSRELGLGVIRDILSSTGFFLDDTWELDLWIWCINRYLKTGFGEKLASALKYADEHKFELSNSILRSHQLHSTSSLEIQDLKLDDFLAMEETDADEVNIAHQNLRLSPLLPGFLRANNKMGDITKAFIIHYSHMAPSPGFVALVNESLGRDHVIVNYIKSLSEGKLSQLSCSPFIGSVFGRISSFILKNTPKDCLDNLNSNEIELVASQIVRYAVHSQNQPELLTRCTFLLSKLCEISVERASGFKAESVLRYSDLLDGFHPVLCGTHNANKIVDILGRAVVDKDHPNLKPFAHRIYFELEYALRKKLHLENVDLADLESFLNCFPMTKNQVLKLISGAFVLSPKYFVSKGQITPWVRVAEHLLLKTSTMKLELSQDELLGLIKIINKLVVLPHASKLPDLLHDYFSRAVVDLSGPLLDAATDLLMCLCTTELWYETLACTLMGNVDNQLGELPGGMEFMREVTLLASAPRITPGCLDHAMRSAVKALAADNDYLVHLAKIASDAFGSQVCTKMASKVEKHCSDVYPSPNALKVLHAVFSKADKLPSLLLLAKGWMETYSSQQPDLCVAIAEMIEVIAPKVEGSDLPDLTVELVDFFISKGMSHPCKSLIGALRIWLSADRLPLDPAAVFQKLTAHSKFDIILMGTDETFKCSFISLLSTLIEKDGSLINGKRLPGFLSAYRATLSESDQLLLRILQQHEKSGVFLTSYKPLLWGEAALSHYSIHKKPALSRSHPYQVLDSLSPSLVINTIANFPIHRDVQGNVDGDAMVYDPAFILPLLCHIALPGHKIKSRSFFQSGAVGLALAALASSSQNMRSVATLFLQRLHENHIGQDKIVWTNFIEAVRLGVVELLESQKSKSKKKSKINTDEVEVPRLCSITATFLARASTVLGDPSAPLYRPLHHFILARPALKLYGVPAFLELLNSSDLKDHERHREWILEVVRDGMREPRDLQIVLNSFTLKIILVFYSTSLVKSHAKKLIEQIIEKCLRGADKEDGLLLTNYSILPWVVGSQKSPSLIASLPKLSPFSQHGSLLSFATR</sequence>
<evidence type="ECO:0000259" key="1">
    <source>
        <dbReference type="Pfam" id="PF16201"/>
    </source>
</evidence>
<organism evidence="2 3">
    <name type="scientific">Apolygus lucorum</name>
    <name type="common">Small green plant bug</name>
    <name type="synonym">Lygocoris lucorum</name>
    <dbReference type="NCBI Taxonomy" id="248454"/>
    <lineage>
        <taxon>Eukaryota</taxon>
        <taxon>Metazoa</taxon>
        <taxon>Ecdysozoa</taxon>
        <taxon>Arthropoda</taxon>
        <taxon>Hexapoda</taxon>
        <taxon>Insecta</taxon>
        <taxon>Pterygota</taxon>
        <taxon>Neoptera</taxon>
        <taxon>Paraneoptera</taxon>
        <taxon>Hemiptera</taxon>
        <taxon>Heteroptera</taxon>
        <taxon>Panheteroptera</taxon>
        <taxon>Cimicomorpha</taxon>
        <taxon>Miridae</taxon>
        <taxon>Mirini</taxon>
        <taxon>Apolygus</taxon>
    </lineage>
</organism>
<dbReference type="OrthoDB" id="72892at2759"/>
<dbReference type="GO" id="GO:0000463">
    <property type="term" value="P:maturation of LSU-rRNA from tricistronic rRNA transcript (SSU-rRNA, 5.8S rRNA, LSU-rRNA)"/>
    <property type="evidence" value="ECO:0007669"/>
    <property type="project" value="TreeGrafter"/>
</dbReference>
<dbReference type="GO" id="GO:0000466">
    <property type="term" value="P:maturation of 5.8S rRNA from tricistronic rRNA transcript (SSU-rRNA, 5.8S rRNA, LSU-rRNA)"/>
    <property type="evidence" value="ECO:0007669"/>
    <property type="project" value="TreeGrafter"/>
</dbReference>
<feature type="non-terminal residue" evidence="2">
    <location>
        <position position="1289"/>
    </location>
</feature>
<dbReference type="InterPro" id="IPR032436">
    <property type="entry name" value="URB1_C"/>
</dbReference>
<dbReference type="EMBL" id="WIXP02000003">
    <property type="protein sequence ID" value="KAF6212924.1"/>
    <property type="molecule type" value="Genomic_DNA"/>
</dbReference>
<reference evidence="2" key="1">
    <citation type="journal article" date="2021" name="Mol. Ecol. Resour.">
        <title>Apolygus lucorum genome provides insights into omnivorousness and mesophyll feeding.</title>
        <authorList>
            <person name="Liu Y."/>
            <person name="Liu H."/>
            <person name="Wang H."/>
            <person name="Huang T."/>
            <person name="Liu B."/>
            <person name="Yang B."/>
            <person name="Yin L."/>
            <person name="Li B."/>
            <person name="Zhang Y."/>
            <person name="Zhang S."/>
            <person name="Jiang F."/>
            <person name="Zhang X."/>
            <person name="Ren Y."/>
            <person name="Wang B."/>
            <person name="Wang S."/>
            <person name="Lu Y."/>
            <person name="Wu K."/>
            <person name="Fan W."/>
            <person name="Wang G."/>
        </authorList>
    </citation>
    <scope>NUCLEOTIDE SEQUENCE</scope>
    <source>
        <strain evidence="2">12Hb</strain>
    </source>
</reference>
<evidence type="ECO:0000313" key="3">
    <source>
        <dbReference type="Proteomes" id="UP000466442"/>
    </source>
</evidence>
<name>A0A8S9XWE8_APOLU</name>
<accession>A0A8S9XWE8</accession>
<proteinExistence type="predicted"/>
<dbReference type="GO" id="GO:0005730">
    <property type="term" value="C:nucleolus"/>
    <property type="evidence" value="ECO:0007669"/>
    <property type="project" value="TreeGrafter"/>
</dbReference>
<keyword evidence="3" id="KW-1185">Reference proteome</keyword>
<dbReference type="InterPro" id="IPR039844">
    <property type="entry name" value="URB1"/>
</dbReference>
<protein>
    <recommendedName>
        <fullName evidence="1">URB1 C-terminal domain-containing protein</fullName>
    </recommendedName>
</protein>
<feature type="domain" description="URB1 C-terminal" evidence="1">
    <location>
        <begin position="1050"/>
        <end position="1257"/>
    </location>
</feature>
<dbReference type="Proteomes" id="UP000466442">
    <property type="component" value="Unassembled WGS sequence"/>
</dbReference>
<dbReference type="PANTHER" id="PTHR13500:SF0">
    <property type="entry name" value="NUCLEOLAR PRE-RIBOSOMAL-ASSOCIATED PROTEIN 1"/>
    <property type="match status" value="1"/>
</dbReference>
<gene>
    <name evidence="2" type="ORF">GE061_010636</name>
</gene>
<dbReference type="PANTHER" id="PTHR13500">
    <property type="entry name" value="NUCLEOLAR PRERIBOSOMAL-ASSOCIATED PROTEIN 1"/>
    <property type="match status" value="1"/>
</dbReference>
<dbReference type="Pfam" id="PF16201">
    <property type="entry name" value="NopRA1"/>
    <property type="match status" value="1"/>
</dbReference>